<dbReference type="RefSeq" id="WP_322538612.1">
    <property type="nucleotide sequence ID" value="NZ_JAOBTW010000004.1"/>
</dbReference>
<dbReference type="Proteomes" id="UP001292182">
    <property type="component" value="Unassembled WGS sequence"/>
</dbReference>
<dbReference type="InterPro" id="IPR050266">
    <property type="entry name" value="AB_hydrolase_sf"/>
</dbReference>
<keyword evidence="2 3" id="KW-0378">Hydrolase</keyword>
<organism evidence="5 6">
    <name type="scientific">Sphingomonas sanguinis</name>
    <dbReference type="NCBI Taxonomy" id="33051"/>
    <lineage>
        <taxon>Bacteria</taxon>
        <taxon>Pseudomonadati</taxon>
        <taxon>Pseudomonadota</taxon>
        <taxon>Alphaproteobacteria</taxon>
        <taxon>Sphingomonadales</taxon>
        <taxon>Sphingomonadaceae</taxon>
        <taxon>Sphingomonas</taxon>
    </lineage>
</organism>
<dbReference type="InterPro" id="IPR002410">
    <property type="entry name" value="Peptidase_S33"/>
</dbReference>
<evidence type="ECO:0000256" key="2">
    <source>
        <dbReference type="ARBA" id="ARBA00022801"/>
    </source>
</evidence>
<evidence type="ECO:0000256" key="1">
    <source>
        <dbReference type="ARBA" id="ARBA00010088"/>
    </source>
</evidence>
<feature type="domain" description="AB hydrolase-1" evidence="4">
    <location>
        <begin position="29"/>
        <end position="277"/>
    </location>
</feature>
<protein>
    <submittedName>
        <fullName evidence="5">Proline iminopeptidase-family hydrolase</fullName>
    </submittedName>
</protein>
<reference evidence="6" key="1">
    <citation type="submission" date="2023-07" db="EMBL/GenBank/DDBJ databases">
        <title>Whole genome sequence analysis of rice epiphytic Sphingomonas sanguinis OsEp_Plm_15B2.</title>
        <authorList>
            <person name="Sahu K.P."/>
            <person name="Asharani P."/>
            <person name="Reddy B."/>
            <person name="Kumar A."/>
        </authorList>
    </citation>
    <scope>NUCLEOTIDE SEQUENCE [LARGE SCALE GENOMIC DNA]</scope>
    <source>
        <strain evidence="6">OsEp_Plm_15B2</strain>
    </source>
</reference>
<dbReference type="PIRSF" id="PIRSF005539">
    <property type="entry name" value="Pept_S33_TRI_F1"/>
    <property type="match status" value="1"/>
</dbReference>
<dbReference type="InterPro" id="IPR029058">
    <property type="entry name" value="AB_hydrolase_fold"/>
</dbReference>
<dbReference type="PANTHER" id="PTHR43798:SF33">
    <property type="entry name" value="HYDROLASE, PUTATIVE (AFU_ORTHOLOGUE AFUA_2G14860)-RELATED"/>
    <property type="match status" value="1"/>
</dbReference>
<dbReference type="EMBL" id="JAOBTW010000004">
    <property type="protein sequence ID" value="MDZ7281130.1"/>
    <property type="molecule type" value="Genomic_DNA"/>
</dbReference>
<dbReference type="InterPro" id="IPR000073">
    <property type="entry name" value="AB_hydrolase_1"/>
</dbReference>
<gene>
    <name evidence="5" type="ORF">N4G62_03680</name>
</gene>
<dbReference type="NCBIfam" id="TIGR01250">
    <property type="entry name" value="pro_imino_pep_2"/>
    <property type="match status" value="1"/>
</dbReference>
<accession>A0ABU5LMI0</accession>
<keyword evidence="6" id="KW-1185">Reference proteome</keyword>
<dbReference type="PANTHER" id="PTHR43798">
    <property type="entry name" value="MONOACYLGLYCEROL LIPASE"/>
    <property type="match status" value="1"/>
</dbReference>
<comment type="caution">
    <text evidence="5">The sequence shown here is derived from an EMBL/GenBank/DDBJ whole genome shotgun (WGS) entry which is preliminary data.</text>
</comment>
<evidence type="ECO:0000313" key="6">
    <source>
        <dbReference type="Proteomes" id="UP001292182"/>
    </source>
</evidence>
<dbReference type="SUPFAM" id="SSF53474">
    <property type="entry name" value="alpha/beta-Hydrolases"/>
    <property type="match status" value="1"/>
</dbReference>
<dbReference type="PRINTS" id="PR00111">
    <property type="entry name" value="ABHYDROLASE"/>
</dbReference>
<evidence type="ECO:0000313" key="5">
    <source>
        <dbReference type="EMBL" id="MDZ7281130.1"/>
    </source>
</evidence>
<dbReference type="InterPro" id="IPR005945">
    <property type="entry name" value="Pro_imino_pep"/>
</dbReference>
<comment type="similarity">
    <text evidence="1 3">Belongs to the peptidase S33 family.</text>
</comment>
<dbReference type="PRINTS" id="PR00793">
    <property type="entry name" value="PROAMNOPTASE"/>
</dbReference>
<sequence>MTTVPEITSITLASGHKVTGYSYGDGPETVMLANGGPGLPSLYLRDPHARLTDAGYRVVTWDQLGCGASDRPEDPALWTLERYVEEAEAVRAAFDVERVHFLGHSWGTWLGTEYALTHPDRIASLILADGACDIPHLVDELKRLKLGLGHETVTMMAAHEAAGTMDHPEYQAAITILNYRHVCRLKDWPAPLTQALADWNMGPYHTMQGPNEFTFTGNMTDWNRIPAMHRITAPALVLTGAHDELTPACSEKMHRAMPDSRIHVFPNSSHMPFYEEPDAYFAVLTGFLDQVTGRR</sequence>
<evidence type="ECO:0000259" key="4">
    <source>
        <dbReference type="Pfam" id="PF00561"/>
    </source>
</evidence>
<dbReference type="Pfam" id="PF00561">
    <property type="entry name" value="Abhydrolase_1"/>
    <property type="match status" value="1"/>
</dbReference>
<evidence type="ECO:0000256" key="3">
    <source>
        <dbReference type="PIRNR" id="PIRNR005539"/>
    </source>
</evidence>
<dbReference type="Gene3D" id="3.40.50.1820">
    <property type="entry name" value="alpha/beta hydrolase"/>
    <property type="match status" value="1"/>
</dbReference>
<proteinExistence type="inferred from homology"/>
<dbReference type="GO" id="GO:0016787">
    <property type="term" value="F:hydrolase activity"/>
    <property type="evidence" value="ECO:0007669"/>
    <property type="project" value="UniProtKB-KW"/>
</dbReference>
<name>A0ABU5LMI0_9SPHN</name>